<dbReference type="EMBL" id="KQ761840">
    <property type="protein sequence ID" value="OAD56603.1"/>
    <property type="molecule type" value="Genomic_DNA"/>
</dbReference>
<dbReference type="AlphaFoldDB" id="A0A310SPT8"/>
<dbReference type="GO" id="GO:0016853">
    <property type="term" value="F:isomerase activity"/>
    <property type="evidence" value="ECO:0007669"/>
    <property type="project" value="UniProtKB-KW"/>
</dbReference>
<reference evidence="2 3" key="1">
    <citation type="submission" date="2015-07" db="EMBL/GenBank/DDBJ databases">
        <title>The genome of Eufriesea mexicana.</title>
        <authorList>
            <person name="Pan H."/>
            <person name="Kapheim K."/>
        </authorList>
    </citation>
    <scope>NUCLEOTIDE SEQUENCE [LARGE SCALE GENOMIC DNA]</scope>
    <source>
        <strain evidence="2">0111107269</strain>
        <tissue evidence="2">Whole body</tissue>
    </source>
</reference>
<sequence>MDFGLKNNQLYDELARIFEEEMGTEIGSSKRYNFIVTLAKEGLYGMDESKGKIQARALLVERNKNSWYWYKKLGHLSIENMKELFKKASRTKLMKRELQRQEQGQKNLQNKHTIFGKVTGEAIYYMLKLEQALVDENEGVKDSSKTKTAAVKFANKKTKEDCNSDWESDDELKTQEELEVIKKEKEAMKGRIKNKLSDARKELKKVENYEIDDVEDDKDIKENE</sequence>
<gene>
    <name evidence="2" type="ORF">WN48_03290</name>
</gene>
<name>A0A310SPT8_9HYME</name>
<feature type="coiled-coil region" evidence="1">
    <location>
        <begin position="182"/>
        <end position="209"/>
    </location>
</feature>
<proteinExistence type="predicted"/>
<keyword evidence="3" id="KW-1185">Reference proteome</keyword>
<evidence type="ECO:0000313" key="2">
    <source>
        <dbReference type="EMBL" id="OAD56603.1"/>
    </source>
</evidence>
<keyword evidence="1" id="KW-0175">Coiled coil</keyword>
<evidence type="ECO:0000256" key="1">
    <source>
        <dbReference type="SAM" id="Coils"/>
    </source>
</evidence>
<keyword evidence="2" id="KW-0413">Isomerase</keyword>
<accession>A0A310SPT8</accession>
<evidence type="ECO:0000313" key="3">
    <source>
        <dbReference type="Proteomes" id="UP000250275"/>
    </source>
</evidence>
<organism evidence="2 3">
    <name type="scientific">Eufriesea mexicana</name>
    <dbReference type="NCBI Taxonomy" id="516756"/>
    <lineage>
        <taxon>Eukaryota</taxon>
        <taxon>Metazoa</taxon>
        <taxon>Ecdysozoa</taxon>
        <taxon>Arthropoda</taxon>
        <taxon>Hexapoda</taxon>
        <taxon>Insecta</taxon>
        <taxon>Pterygota</taxon>
        <taxon>Neoptera</taxon>
        <taxon>Endopterygota</taxon>
        <taxon>Hymenoptera</taxon>
        <taxon>Apocrita</taxon>
        <taxon>Aculeata</taxon>
        <taxon>Apoidea</taxon>
        <taxon>Anthophila</taxon>
        <taxon>Apidae</taxon>
        <taxon>Eufriesea</taxon>
    </lineage>
</organism>
<feature type="coiled-coil region" evidence="1">
    <location>
        <begin position="81"/>
        <end position="111"/>
    </location>
</feature>
<protein>
    <submittedName>
        <fullName evidence="2">Peptidyl-prolyl cis-trans isomerase CWC27 like protein</fullName>
    </submittedName>
</protein>
<dbReference type="Proteomes" id="UP000250275">
    <property type="component" value="Unassembled WGS sequence"/>
</dbReference>